<organism evidence="1 2">
    <name type="scientific">Pedobacter miscanthi</name>
    <dbReference type="NCBI Taxonomy" id="2259170"/>
    <lineage>
        <taxon>Bacteria</taxon>
        <taxon>Pseudomonadati</taxon>
        <taxon>Bacteroidota</taxon>
        <taxon>Sphingobacteriia</taxon>
        <taxon>Sphingobacteriales</taxon>
        <taxon>Sphingobacteriaceae</taxon>
        <taxon>Pedobacter</taxon>
    </lineage>
</organism>
<name>A0A366KKS5_9SPHI</name>
<evidence type="ECO:0000313" key="1">
    <source>
        <dbReference type="EMBL" id="RBQ02301.1"/>
    </source>
</evidence>
<dbReference type="Proteomes" id="UP000252081">
    <property type="component" value="Unassembled WGS sequence"/>
</dbReference>
<protein>
    <submittedName>
        <fullName evidence="1">Uncharacterized protein</fullName>
    </submittedName>
</protein>
<accession>A0A366KKS5</accession>
<dbReference type="AlphaFoldDB" id="A0A366KKS5"/>
<keyword evidence="2" id="KW-1185">Reference proteome</keyword>
<comment type="caution">
    <text evidence="1">The sequence shown here is derived from an EMBL/GenBank/DDBJ whole genome shotgun (WGS) entry which is preliminary data.</text>
</comment>
<sequence>MMEEVKWKMWHRKSSKTTSSFRLKRSPDVKAGEKSMQLNTLCSKLLALCLNKNKNIPRI</sequence>
<proteinExistence type="predicted"/>
<evidence type="ECO:0000313" key="2">
    <source>
        <dbReference type="Proteomes" id="UP000252081"/>
    </source>
</evidence>
<reference evidence="1 2" key="1">
    <citation type="submission" date="2018-07" db="EMBL/GenBank/DDBJ databases">
        <title>A draft genome of a endophytic bacteria, a new species of Pedobacter.</title>
        <authorList>
            <person name="Zhang Z.D."/>
            <person name="Chen Z.J."/>
        </authorList>
    </citation>
    <scope>NUCLEOTIDE SEQUENCE [LARGE SCALE GENOMIC DNA]</scope>
    <source>
        <strain evidence="1 2">RS10</strain>
    </source>
</reference>
<dbReference type="EMBL" id="QNQU01000044">
    <property type="protein sequence ID" value="RBQ02301.1"/>
    <property type="molecule type" value="Genomic_DNA"/>
</dbReference>
<gene>
    <name evidence="1" type="ORF">DRW42_27520</name>
</gene>